<feature type="transmembrane region" description="Helical" evidence="1">
    <location>
        <begin position="80"/>
        <end position="99"/>
    </location>
</feature>
<reference evidence="4" key="1">
    <citation type="submission" date="2017-09" db="EMBL/GenBank/DDBJ databases">
        <title>Depth-based differentiation of microbial function through sediment-hosted aquifers and enrichment of novel symbionts in the deep terrestrial subsurface.</title>
        <authorList>
            <person name="Probst A.J."/>
            <person name="Ladd B."/>
            <person name="Jarett J.K."/>
            <person name="Geller-Mcgrath D.E."/>
            <person name="Sieber C.M.K."/>
            <person name="Emerson J.B."/>
            <person name="Anantharaman K."/>
            <person name="Thomas B.C."/>
            <person name="Malmstrom R."/>
            <person name="Stieglmeier M."/>
            <person name="Klingl A."/>
            <person name="Woyke T."/>
            <person name="Ryan C.M."/>
            <person name="Banfield J.F."/>
        </authorList>
    </citation>
    <scope>NUCLEOTIDE SEQUENCE [LARGE SCALE GENOMIC DNA]</scope>
</reference>
<keyword evidence="1" id="KW-1133">Transmembrane helix</keyword>
<comment type="caution">
    <text evidence="3">The sequence shown here is derived from an EMBL/GenBank/DDBJ whole genome shotgun (WGS) entry which is preliminary data.</text>
</comment>
<dbReference type="EMBL" id="PFSJ01000001">
    <property type="protein sequence ID" value="PJC24074.1"/>
    <property type="molecule type" value="Genomic_DNA"/>
</dbReference>
<feature type="signal peptide" evidence="2">
    <location>
        <begin position="1"/>
        <end position="28"/>
    </location>
</feature>
<evidence type="ECO:0000256" key="2">
    <source>
        <dbReference type="SAM" id="SignalP"/>
    </source>
</evidence>
<proteinExistence type="predicted"/>
<keyword evidence="1" id="KW-0812">Transmembrane</keyword>
<feature type="transmembrane region" description="Helical" evidence="1">
    <location>
        <begin position="120"/>
        <end position="146"/>
    </location>
</feature>
<evidence type="ECO:0000256" key="1">
    <source>
        <dbReference type="SAM" id="Phobius"/>
    </source>
</evidence>
<keyword evidence="2" id="KW-0732">Signal</keyword>
<name>A0A2M8EMV7_UNCKA</name>
<keyword evidence="1" id="KW-0472">Membrane</keyword>
<evidence type="ECO:0000313" key="4">
    <source>
        <dbReference type="Proteomes" id="UP000229756"/>
    </source>
</evidence>
<organism evidence="3 4">
    <name type="scientific">candidate division WWE3 bacterium CG_4_9_14_0_2_um_filter_35_11</name>
    <dbReference type="NCBI Taxonomy" id="1975077"/>
    <lineage>
        <taxon>Bacteria</taxon>
        <taxon>Katanobacteria</taxon>
    </lineage>
</organism>
<protein>
    <submittedName>
        <fullName evidence="3">Uncharacterized protein</fullName>
    </submittedName>
</protein>
<dbReference type="Proteomes" id="UP000229756">
    <property type="component" value="Unassembled WGS sequence"/>
</dbReference>
<dbReference type="AlphaFoldDB" id="A0A2M8EMV7"/>
<gene>
    <name evidence="3" type="ORF">CO058_00035</name>
</gene>
<accession>A0A2M8EMV7</accession>
<feature type="chain" id="PRO_5014702106" evidence="2">
    <location>
        <begin position="29"/>
        <end position="160"/>
    </location>
</feature>
<evidence type="ECO:0000313" key="3">
    <source>
        <dbReference type="EMBL" id="PJC24074.1"/>
    </source>
</evidence>
<sequence length="160" mass="16622">MKYKFLKTISAFFGIAITMAISSTYSLAASPVSSVPSAPAAPAAPAGGGINVMTLNAEKSIGVIGNISQAFVWTFNLFRYLGWAGVIVGVGLAIFSLIYKLFSGDSEEAMKQVQGYITKAVIIVVAGILLISAGFIVKQVAALIGISAVNSVLTVKEITQ</sequence>